<dbReference type="Proteomes" id="UP000796761">
    <property type="component" value="Unassembled WGS sequence"/>
</dbReference>
<sequence length="429" mass="47101">LRTVSSSSIIGCLEKETNPHLTTVPFQEVVESHKVTSESPFLQAKQPQLPQSFLIGLVFQAPHQPCCPPLDIFEHLNIFPKLEGPEVDTVLKVRPHKCQVQGKNDLPSPAGHTIPDTGQDAIGLLGHQGTLMAQMAHVQHAVSQYPQVPFCLGTVQPHCPQPIMLQGAIVAKMQDSTLGLIKLHLIGLCPSIQPFQVSLQSPPTFQQIDTCSQLSVICKFTNDRLNTLIHVNNKNIEQNWPQYGSLGDTTSDWPPTGCSTVHHPLGLAIQPVLNLAKSALVQDVGCQLFQEYAASDLVIKGDQVSQTRPTPPKPMLARSDTLAILILLPTLFVNGHRIGQLPVIWNLTSEPGLLIAPMAHANPLATLLWKDNAPATVGYVIWQLQEYEDRIPSSIIVAVEKLSDKLTDKLTHKFQKFRENMSYSPAVQA</sequence>
<dbReference type="AlphaFoldDB" id="A0A8K1D9X3"/>
<name>A0A8K1D9X3_9PASS</name>
<gene>
    <name evidence="1" type="ORF">HGM15179_020656</name>
</gene>
<keyword evidence="2" id="KW-1185">Reference proteome</keyword>
<evidence type="ECO:0000313" key="1">
    <source>
        <dbReference type="EMBL" id="TRZ06451.1"/>
    </source>
</evidence>
<dbReference type="OrthoDB" id="9220997at2759"/>
<proteinExistence type="predicted"/>
<evidence type="ECO:0000313" key="2">
    <source>
        <dbReference type="Proteomes" id="UP000796761"/>
    </source>
</evidence>
<reference evidence="1" key="1">
    <citation type="submission" date="2019-04" db="EMBL/GenBank/DDBJ databases">
        <title>Genome assembly of Zosterops borbonicus 15179.</title>
        <authorList>
            <person name="Leroy T."/>
            <person name="Anselmetti Y."/>
            <person name="Tilak M.-K."/>
            <person name="Nabholz B."/>
        </authorList>
    </citation>
    <scope>NUCLEOTIDE SEQUENCE</scope>
    <source>
        <strain evidence="1">HGM_15179</strain>
        <tissue evidence="1">Muscle</tissue>
    </source>
</reference>
<accession>A0A8K1D9X3</accession>
<dbReference type="EMBL" id="SWJQ01002498">
    <property type="protein sequence ID" value="TRZ06451.1"/>
    <property type="molecule type" value="Genomic_DNA"/>
</dbReference>
<organism evidence="1 2">
    <name type="scientific">Zosterops borbonicus</name>
    <dbReference type="NCBI Taxonomy" id="364589"/>
    <lineage>
        <taxon>Eukaryota</taxon>
        <taxon>Metazoa</taxon>
        <taxon>Chordata</taxon>
        <taxon>Craniata</taxon>
        <taxon>Vertebrata</taxon>
        <taxon>Euteleostomi</taxon>
        <taxon>Archelosauria</taxon>
        <taxon>Archosauria</taxon>
        <taxon>Dinosauria</taxon>
        <taxon>Saurischia</taxon>
        <taxon>Theropoda</taxon>
        <taxon>Coelurosauria</taxon>
        <taxon>Aves</taxon>
        <taxon>Neognathae</taxon>
        <taxon>Neoaves</taxon>
        <taxon>Telluraves</taxon>
        <taxon>Australaves</taxon>
        <taxon>Passeriformes</taxon>
        <taxon>Sylvioidea</taxon>
        <taxon>Zosteropidae</taxon>
        <taxon>Zosterops</taxon>
    </lineage>
</organism>
<protein>
    <submittedName>
        <fullName evidence="1">Uncharacterized protein</fullName>
    </submittedName>
</protein>
<feature type="non-terminal residue" evidence="1">
    <location>
        <position position="1"/>
    </location>
</feature>
<comment type="caution">
    <text evidence="1">The sequence shown here is derived from an EMBL/GenBank/DDBJ whole genome shotgun (WGS) entry which is preliminary data.</text>
</comment>